<name>A0ABW0SEZ7_9RHOB</name>
<dbReference type="Proteomes" id="UP001596056">
    <property type="component" value="Unassembled WGS sequence"/>
</dbReference>
<feature type="domain" description="Anti-bacteriophage protein A/HamA C-terminal" evidence="1">
    <location>
        <begin position="268"/>
        <end position="536"/>
    </location>
</feature>
<evidence type="ECO:0000259" key="1">
    <source>
        <dbReference type="Pfam" id="PF08878"/>
    </source>
</evidence>
<evidence type="ECO:0000313" key="4">
    <source>
        <dbReference type="Proteomes" id="UP001596056"/>
    </source>
</evidence>
<organism evidence="3 4">
    <name type="scientific">Rubellimicrobium aerolatum</name>
    <dbReference type="NCBI Taxonomy" id="490979"/>
    <lineage>
        <taxon>Bacteria</taxon>
        <taxon>Pseudomonadati</taxon>
        <taxon>Pseudomonadota</taxon>
        <taxon>Alphaproteobacteria</taxon>
        <taxon>Rhodobacterales</taxon>
        <taxon>Roseobacteraceae</taxon>
        <taxon>Rubellimicrobium</taxon>
    </lineage>
</organism>
<dbReference type="RefSeq" id="WP_209841928.1">
    <property type="nucleotide sequence ID" value="NZ_JAGGJP010000013.1"/>
</dbReference>
<comment type="caution">
    <text evidence="3">The sequence shown here is derived from an EMBL/GenBank/DDBJ whole genome shotgun (WGS) entry which is preliminary data.</text>
</comment>
<evidence type="ECO:0000313" key="3">
    <source>
        <dbReference type="EMBL" id="MFC5567380.1"/>
    </source>
</evidence>
<evidence type="ECO:0000259" key="2">
    <source>
        <dbReference type="Pfam" id="PF14130"/>
    </source>
</evidence>
<proteinExistence type="predicted"/>
<accession>A0ABW0SEZ7</accession>
<dbReference type="InterPro" id="IPR014976">
    <property type="entry name" value="AbpA_HamA_C"/>
</dbReference>
<sequence length="539" mass="60700">MPDSLVDPARASDAGGIAARRGFRIQDHVAARVALEMLQDPMVMQLECETGDDVVVRRNEAGSVINEYIQVKTTEKDSKWNIAELIARDSGRKGSSVCEKSLLCDKHGDTAWFRLVTTRQVCTKLLPFTLPRAKRSSNTTLAGLVASFSKRYRDIKSASGRTLEDWSRCLLWEVEGDEQSLIARNTNALLKLAGGRGLYPAFHLIDETYQRLVQKTRAMGDEPSSNPDGKVWSRSDCLTWWEEQLRQMREAATAAVKVYQIFDAPRFFSELHTVDDSEINRALYAYDVEYDGQVWRKSELIEHLLDWLPEVALSPRVLASYNHLSARRLPGEALKALDRRGPADMPHLIAALILHAILRHHFGAEPIACRIFFSIAGTMRSTSAHIVPLVTGEEIWLGRSRLVTASNHHAVVSEVLSELRTALTRDVLHEERDIIIQLREPRHLRADNLDGILKSTGKTSDLLKVIRLPILVAYDSTTLQSGFNAVYVNLLQREVEDEYVRIKNQIGDELSGIQVSIFLVPIECATTLARDFEKQLRGQ</sequence>
<feature type="domain" description="CD-NTase associated protein 4-like DNA endonuclease" evidence="2">
    <location>
        <begin position="15"/>
        <end position="177"/>
    </location>
</feature>
<dbReference type="Pfam" id="PF14130">
    <property type="entry name" value="Cap4_nuclease"/>
    <property type="match status" value="1"/>
</dbReference>
<reference evidence="4" key="1">
    <citation type="journal article" date="2019" name="Int. J. Syst. Evol. Microbiol.">
        <title>The Global Catalogue of Microorganisms (GCM) 10K type strain sequencing project: providing services to taxonomists for standard genome sequencing and annotation.</title>
        <authorList>
            <consortium name="The Broad Institute Genomics Platform"/>
            <consortium name="The Broad Institute Genome Sequencing Center for Infectious Disease"/>
            <person name="Wu L."/>
            <person name="Ma J."/>
        </authorList>
    </citation>
    <scope>NUCLEOTIDE SEQUENCE [LARGE SCALE GENOMIC DNA]</scope>
    <source>
        <strain evidence="4">KACC 11588</strain>
    </source>
</reference>
<dbReference type="Pfam" id="PF08878">
    <property type="entry name" value="HamA"/>
    <property type="match status" value="1"/>
</dbReference>
<protein>
    <submittedName>
        <fullName evidence="3">DsDNA nuclease domain-containing protein</fullName>
    </submittedName>
</protein>
<keyword evidence="4" id="KW-1185">Reference proteome</keyword>
<dbReference type="InterPro" id="IPR025382">
    <property type="entry name" value="Cap4-like_endonuclease_dom"/>
</dbReference>
<dbReference type="EMBL" id="JBHSNA010000014">
    <property type="protein sequence ID" value="MFC5567380.1"/>
    <property type="molecule type" value="Genomic_DNA"/>
</dbReference>
<gene>
    <name evidence="3" type="ORF">ACFPOC_13285</name>
</gene>